<comment type="similarity">
    <text evidence="1">Belongs to the ubiquitin-conjugating enzyme family. UFC1 subfamily.</text>
</comment>
<dbReference type="GO" id="GO:1990592">
    <property type="term" value="P:protein K69-linked ufmylation"/>
    <property type="evidence" value="ECO:0007669"/>
    <property type="project" value="TreeGrafter"/>
</dbReference>
<evidence type="ECO:0000313" key="4">
    <source>
        <dbReference type="EMBL" id="KAJ1612386.1"/>
    </source>
</evidence>
<dbReference type="EMBL" id="JAPCXC010000007">
    <property type="protein sequence ID" value="KAJ1612386.1"/>
    <property type="molecule type" value="Genomic_DNA"/>
</dbReference>
<evidence type="ECO:0000256" key="1">
    <source>
        <dbReference type="ARBA" id="ARBA00008451"/>
    </source>
</evidence>
<gene>
    <name evidence="4" type="ORF">OJ253_556</name>
</gene>
<evidence type="ECO:0000256" key="2">
    <source>
        <dbReference type="ARBA" id="ARBA00013306"/>
    </source>
</evidence>
<dbReference type="SUPFAM" id="SSF54495">
    <property type="entry name" value="UBC-like"/>
    <property type="match status" value="1"/>
</dbReference>
<proteinExistence type="inferred from homology"/>
<dbReference type="OrthoDB" id="10256182at2759"/>
<evidence type="ECO:0000256" key="3">
    <source>
        <dbReference type="ARBA" id="ARBA00022786"/>
    </source>
</evidence>
<dbReference type="InterPro" id="IPR016135">
    <property type="entry name" value="UBQ-conjugating_enzyme/RWD"/>
</dbReference>
<protein>
    <recommendedName>
        <fullName evidence="2">Ubiquitin-fold modifier-conjugating enzyme 1</fullName>
    </recommendedName>
</protein>
<dbReference type="Proteomes" id="UP001067231">
    <property type="component" value="Unassembled WGS sequence"/>
</dbReference>
<reference evidence="4" key="1">
    <citation type="submission" date="2022-10" db="EMBL/GenBank/DDBJ databases">
        <title>Adaptive evolution leads to modifications in subtelomeric GC content in a zoonotic Cryptosporidium species.</title>
        <authorList>
            <person name="Li J."/>
            <person name="Feng Y."/>
            <person name="Xiao L."/>
        </authorList>
    </citation>
    <scope>NUCLEOTIDE SEQUENCE</scope>
    <source>
        <strain evidence="4">33844</strain>
    </source>
</reference>
<dbReference type="PANTHER" id="PTHR12921:SF0">
    <property type="entry name" value="UBIQUITIN-FOLD MODIFIER-CONJUGATING ENZYME 1"/>
    <property type="match status" value="1"/>
</dbReference>
<dbReference type="Gene3D" id="3.10.110.10">
    <property type="entry name" value="Ubiquitin Conjugating Enzyme"/>
    <property type="match status" value="2"/>
</dbReference>
<dbReference type="AlphaFoldDB" id="A0A9D5DMY9"/>
<sequence>MSNFSILENVPQITINAGPSDSQWHDRLKEELRALIGYTTLLKDSGEEWFNIKPFQNGTRFYFNVPDKYPVTPFELEIPELDGKTLKMYRGGKICLDTHFIPLWSKNCPKFGIVHALAFGLAPWLAAEVPYLVSTYKI</sequence>
<name>A0A9D5DMY9_9CRYT</name>
<dbReference type="InterPro" id="IPR014806">
    <property type="entry name" value="Ufc1"/>
</dbReference>
<dbReference type="PANTHER" id="PTHR12921">
    <property type="entry name" value="UBIQUITIN-FOLD MODIFIER-CONJUGATING ENZYME 1"/>
    <property type="match status" value="1"/>
</dbReference>
<dbReference type="GO" id="GO:0061657">
    <property type="term" value="F:UFM1 conjugating enzyme activity"/>
    <property type="evidence" value="ECO:0007669"/>
    <property type="project" value="InterPro"/>
</dbReference>
<dbReference type="Pfam" id="PF08694">
    <property type="entry name" value="UFC1"/>
    <property type="match status" value="1"/>
</dbReference>
<organism evidence="4">
    <name type="scientific">Cryptosporidium canis</name>
    <dbReference type="NCBI Taxonomy" id="195482"/>
    <lineage>
        <taxon>Eukaryota</taxon>
        <taxon>Sar</taxon>
        <taxon>Alveolata</taxon>
        <taxon>Apicomplexa</taxon>
        <taxon>Conoidasida</taxon>
        <taxon>Coccidia</taxon>
        <taxon>Eucoccidiorida</taxon>
        <taxon>Eimeriorina</taxon>
        <taxon>Cryptosporidiidae</taxon>
        <taxon>Cryptosporidium</taxon>
    </lineage>
</organism>
<comment type="caution">
    <text evidence="4">The sequence shown here is derived from an EMBL/GenBank/DDBJ whole genome shotgun (WGS) entry which is preliminary data.</text>
</comment>
<dbReference type="GO" id="GO:0005737">
    <property type="term" value="C:cytoplasm"/>
    <property type="evidence" value="ECO:0007669"/>
    <property type="project" value="TreeGrafter"/>
</dbReference>
<accession>A0A9D5DMY9</accession>
<keyword evidence="3" id="KW-0833">Ubl conjugation pathway</keyword>